<dbReference type="SUPFAM" id="SSF50985">
    <property type="entry name" value="RCC1/BLIP-II"/>
    <property type="match status" value="1"/>
</dbReference>
<evidence type="ECO:0000313" key="4">
    <source>
        <dbReference type="Proteomes" id="UP000294933"/>
    </source>
</evidence>
<dbReference type="InterPro" id="IPR051553">
    <property type="entry name" value="Ran_GTPase-activating"/>
</dbReference>
<evidence type="ECO:0000256" key="1">
    <source>
        <dbReference type="PROSITE-ProRule" id="PRU00235"/>
    </source>
</evidence>
<reference evidence="3 4" key="1">
    <citation type="submission" date="2018-06" db="EMBL/GenBank/DDBJ databases">
        <title>A transcriptomic atlas of mushroom development highlights an independent origin of complex multicellularity.</title>
        <authorList>
            <consortium name="DOE Joint Genome Institute"/>
            <person name="Krizsan K."/>
            <person name="Almasi E."/>
            <person name="Merenyi Z."/>
            <person name="Sahu N."/>
            <person name="Viragh M."/>
            <person name="Koszo T."/>
            <person name="Mondo S."/>
            <person name="Kiss B."/>
            <person name="Balint B."/>
            <person name="Kues U."/>
            <person name="Barry K."/>
            <person name="Hegedus J.C."/>
            <person name="Henrissat B."/>
            <person name="Johnson J."/>
            <person name="Lipzen A."/>
            <person name="Ohm R."/>
            <person name="Nagy I."/>
            <person name="Pangilinan J."/>
            <person name="Yan J."/>
            <person name="Xiong Y."/>
            <person name="Grigoriev I.V."/>
            <person name="Hibbett D.S."/>
            <person name="Nagy L.G."/>
        </authorList>
    </citation>
    <scope>NUCLEOTIDE SEQUENCE [LARGE SCALE GENOMIC DNA]</scope>
    <source>
        <strain evidence="3 4">SZMC22713</strain>
    </source>
</reference>
<dbReference type="VEuPathDB" id="FungiDB:BD410DRAFT_786656"/>
<accession>A0A4Y7Q9R8</accession>
<proteinExistence type="predicted"/>
<dbReference type="InterPro" id="IPR036047">
    <property type="entry name" value="F-box-like_dom_sf"/>
</dbReference>
<feature type="compositionally biased region" description="Acidic residues" evidence="2">
    <location>
        <begin position="532"/>
        <end position="543"/>
    </location>
</feature>
<gene>
    <name evidence="3" type="ORF">BD410DRAFT_786656</name>
</gene>
<feature type="repeat" description="RCC1" evidence="1">
    <location>
        <begin position="132"/>
        <end position="187"/>
    </location>
</feature>
<evidence type="ECO:0000313" key="3">
    <source>
        <dbReference type="EMBL" id="TDL23958.1"/>
    </source>
</evidence>
<dbReference type="STRING" id="50990.A0A4Y7Q9R8"/>
<name>A0A4Y7Q9R8_9AGAM</name>
<sequence>MPSLTEFPVELLLDNLLPVLRVRDLLSLGATNRFFAILCADDTFWKRKLEQDFNFSRSRTARTSGWKFIYKGLSKPKVFVWGESDNGRLGLLRPPKAKVGRVPFPVLLEVPGRRIIDIVAGGWSFHAIDSEGQVFVWGTLDGTLFALNSDGFAVSQKIAETPLRLELPNPVRSVSCARLYSIALDSDGNIWNFVSWGRPFRILSSLLDRSSPDSTPMQIECGWTFSVALTESGQVYAWWPFNDPIREQYNSRMEELDTQGGNEARPKDGAIPCITWDLPCELVRLPNLPRLPALGGVEGKRAEDEIKLIKIAAMDNHVIGLTNVGHVLKFNHLESATGVAEGRWTYLPLFSEADRVNSNEVFIASAGESAEVTAPVNVHITHISAHFHTFVAYTTGSESIILIGKDTTDEDTAAQIIPSLQYKSIISVVLGDYHYGALTSDGKLYTWGAFSNGALGLGDPMNIEPGQPGGFATEALRNMAATRRINRLADVTMPTQVRFDHQIKKKKDRFCFAAAAAGWHMGALVIDLEDDDEEEVMDAEPADPSENMPGAFHPLPQPPFTTHGPGEIPILPMARGGISPFRIGFAGRGAGPGGGAGRGTQQ</sequence>
<feature type="region of interest" description="Disordered" evidence="2">
    <location>
        <begin position="532"/>
        <end position="552"/>
    </location>
</feature>
<dbReference type="GO" id="GO:0005085">
    <property type="term" value="F:guanyl-nucleotide exchange factor activity"/>
    <property type="evidence" value="ECO:0007669"/>
    <property type="project" value="TreeGrafter"/>
</dbReference>
<dbReference type="Proteomes" id="UP000294933">
    <property type="component" value="Unassembled WGS sequence"/>
</dbReference>
<dbReference type="GO" id="GO:0005737">
    <property type="term" value="C:cytoplasm"/>
    <property type="evidence" value="ECO:0007669"/>
    <property type="project" value="TreeGrafter"/>
</dbReference>
<dbReference type="Gene3D" id="2.130.10.30">
    <property type="entry name" value="Regulator of chromosome condensation 1/beta-lactamase-inhibitor protein II"/>
    <property type="match status" value="2"/>
</dbReference>
<dbReference type="Pfam" id="PF00415">
    <property type="entry name" value="RCC1"/>
    <property type="match status" value="1"/>
</dbReference>
<evidence type="ECO:0000256" key="2">
    <source>
        <dbReference type="SAM" id="MobiDB-lite"/>
    </source>
</evidence>
<feature type="repeat" description="RCC1" evidence="1">
    <location>
        <begin position="76"/>
        <end position="131"/>
    </location>
</feature>
<dbReference type="PANTHER" id="PTHR45982:SF3">
    <property type="entry name" value="F-BOX PROTEIN POF9"/>
    <property type="match status" value="1"/>
</dbReference>
<protein>
    <submittedName>
        <fullName evidence="3">RCC1/BLIP-II</fullName>
    </submittedName>
</protein>
<dbReference type="Pfam" id="PF13540">
    <property type="entry name" value="RCC1_2"/>
    <property type="match status" value="2"/>
</dbReference>
<keyword evidence="4" id="KW-1185">Reference proteome</keyword>
<dbReference type="PANTHER" id="PTHR45982">
    <property type="entry name" value="REGULATOR OF CHROMOSOME CONDENSATION"/>
    <property type="match status" value="1"/>
</dbReference>
<dbReference type="OrthoDB" id="61110at2759"/>
<dbReference type="PROSITE" id="PS50012">
    <property type="entry name" value="RCC1_3"/>
    <property type="match status" value="2"/>
</dbReference>
<dbReference type="InterPro" id="IPR000408">
    <property type="entry name" value="Reg_chr_condens"/>
</dbReference>
<dbReference type="InterPro" id="IPR009091">
    <property type="entry name" value="RCC1/BLIP-II"/>
</dbReference>
<dbReference type="AlphaFoldDB" id="A0A4Y7Q9R8"/>
<organism evidence="3 4">
    <name type="scientific">Rickenella mellea</name>
    <dbReference type="NCBI Taxonomy" id="50990"/>
    <lineage>
        <taxon>Eukaryota</taxon>
        <taxon>Fungi</taxon>
        <taxon>Dikarya</taxon>
        <taxon>Basidiomycota</taxon>
        <taxon>Agaricomycotina</taxon>
        <taxon>Agaricomycetes</taxon>
        <taxon>Hymenochaetales</taxon>
        <taxon>Rickenellaceae</taxon>
        <taxon>Rickenella</taxon>
    </lineage>
</organism>
<dbReference type="EMBL" id="ML170168">
    <property type="protein sequence ID" value="TDL23958.1"/>
    <property type="molecule type" value="Genomic_DNA"/>
</dbReference>
<dbReference type="PRINTS" id="PR00633">
    <property type="entry name" value="RCCNDNSATION"/>
</dbReference>
<dbReference type="SUPFAM" id="SSF81383">
    <property type="entry name" value="F-box domain"/>
    <property type="match status" value="1"/>
</dbReference>